<evidence type="ECO:0000313" key="13">
    <source>
        <dbReference type="Proteomes" id="UP000319342"/>
    </source>
</evidence>
<keyword evidence="4" id="KW-0285">Flavoprotein</keyword>
<dbReference type="PANTHER" id="PTHR30040:SF2">
    <property type="entry name" value="FAD:PROTEIN FMN TRANSFERASE"/>
    <property type="match status" value="1"/>
</dbReference>
<evidence type="ECO:0000256" key="11">
    <source>
        <dbReference type="SAM" id="MobiDB-lite"/>
    </source>
</evidence>
<name>A0A518CY69_9BACT</name>
<comment type="cofactor">
    <cofactor evidence="1">
        <name>Mg(2+)</name>
        <dbReference type="ChEBI" id="CHEBI:18420"/>
    </cofactor>
</comment>
<reference evidence="12 13" key="1">
    <citation type="submission" date="2019-02" db="EMBL/GenBank/DDBJ databases">
        <title>Deep-cultivation of Planctomycetes and their phenomic and genomic characterization uncovers novel biology.</title>
        <authorList>
            <person name="Wiegand S."/>
            <person name="Jogler M."/>
            <person name="Boedeker C."/>
            <person name="Pinto D."/>
            <person name="Vollmers J."/>
            <person name="Rivas-Marin E."/>
            <person name="Kohn T."/>
            <person name="Peeters S.H."/>
            <person name="Heuer A."/>
            <person name="Rast P."/>
            <person name="Oberbeckmann S."/>
            <person name="Bunk B."/>
            <person name="Jeske O."/>
            <person name="Meyerdierks A."/>
            <person name="Storesund J.E."/>
            <person name="Kallscheuer N."/>
            <person name="Luecker S."/>
            <person name="Lage O.M."/>
            <person name="Pohl T."/>
            <person name="Merkel B.J."/>
            <person name="Hornburger P."/>
            <person name="Mueller R.-W."/>
            <person name="Bruemmer F."/>
            <person name="Labrenz M."/>
            <person name="Spormann A.M."/>
            <person name="Op den Camp H."/>
            <person name="Overmann J."/>
            <person name="Amann R."/>
            <person name="Jetten M.S.M."/>
            <person name="Mascher T."/>
            <person name="Medema M.H."/>
            <person name="Devos D.P."/>
            <person name="Kaster A.-K."/>
            <person name="Ovreas L."/>
            <person name="Rohde M."/>
            <person name="Galperin M.Y."/>
            <person name="Jogler C."/>
        </authorList>
    </citation>
    <scope>NUCLEOTIDE SEQUENCE [LARGE SCALE GENOMIC DNA]</scope>
    <source>
        <strain evidence="12 13">Pla163</strain>
    </source>
</reference>
<dbReference type="Proteomes" id="UP000319342">
    <property type="component" value="Chromosome"/>
</dbReference>
<protein>
    <recommendedName>
        <fullName evidence="3">FAD:protein FMN transferase</fullName>
        <ecNumber evidence="2">2.7.1.180</ecNumber>
    </recommendedName>
    <alternativeName>
        <fullName evidence="9">Flavin transferase</fullName>
    </alternativeName>
</protein>
<dbReference type="GO" id="GO:0046872">
    <property type="term" value="F:metal ion binding"/>
    <property type="evidence" value="ECO:0007669"/>
    <property type="project" value="UniProtKB-KW"/>
</dbReference>
<keyword evidence="5" id="KW-0808">Transferase</keyword>
<dbReference type="Gene3D" id="3.10.520.10">
    <property type="entry name" value="ApbE-like domains"/>
    <property type="match status" value="2"/>
</dbReference>
<gene>
    <name evidence="12" type="primary">apbE_1</name>
    <name evidence="12" type="ORF">Pla163_12750</name>
</gene>
<sequence length="305" mass="31211">MLLALLFQIGLGSCAPRETPVSVANAPSITRVVAAMGTECTVQVVAPDRATALSASEAALDAIARAEARLSNWDPESELERWIAGASTASPALRSDLDAFTPFVAATEGAFDPRALDGDPRTVDSGGWGKGRALDLAAAAAIEQGAGGVAFSFGGQVLIAGEGLVRAIELADPRDRSRAVVRVEPSGPAARSTDARSTGASTSGQSERPGHLRDPRTPAVARAPFDGTVTVLCSTALAADALSTGYFVLGPDRALELGESEPGVEVLVIELVGDRLRVRGTSGLAGRCAALVTDLDLADGLAKDR</sequence>
<feature type="region of interest" description="Disordered" evidence="11">
    <location>
        <begin position="176"/>
        <end position="220"/>
    </location>
</feature>
<keyword evidence="13" id="KW-1185">Reference proteome</keyword>
<evidence type="ECO:0000256" key="1">
    <source>
        <dbReference type="ARBA" id="ARBA00001946"/>
    </source>
</evidence>
<proteinExistence type="predicted"/>
<evidence type="ECO:0000256" key="4">
    <source>
        <dbReference type="ARBA" id="ARBA00022630"/>
    </source>
</evidence>
<evidence type="ECO:0000256" key="5">
    <source>
        <dbReference type="ARBA" id="ARBA00022679"/>
    </source>
</evidence>
<comment type="catalytic activity">
    <reaction evidence="10">
        <text>L-threonyl-[protein] + FAD = FMN-L-threonyl-[protein] + AMP + H(+)</text>
        <dbReference type="Rhea" id="RHEA:36847"/>
        <dbReference type="Rhea" id="RHEA-COMP:11060"/>
        <dbReference type="Rhea" id="RHEA-COMP:11061"/>
        <dbReference type="ChEBI" id="CHEBI:15378"/>
        <dbReference type="ChEBI" id="CHEBI:30013"/>
        <dbReference type="ChEBI" id="CHEBI:57692"/>
        <dbReference type="ChEBI" id="CHEBI:74257"/>
        <dbReference type="ChEBI" id="CHEBI:456215"/>
        <dbReference type="EC" id="2.7.1.180"/>
    </reaction>
</comment>
<dbReference type="Pfam" id="PF02424">
    <property type="entry name" value="ApbE"/>
    <property type="match status" value="2"/>
</dbReference>
<dbReference type="InterPro" id="IPR024932">
    <property type="entry name" value="ApbE"/>
</dbReference>
<dbReference type="GO" id="GO:0016740">
    <property type="term" value="F:transferase activity"/>
    <property type="evidence" value="ECO:0007669"/>
    <property type="project" value="UniProtKB-KW"/>
</dbReference>
<evidence type="ECO:0000256" key="3">
    <source>
        <dbReference type="ARBA" id="ARBA00016337"/>
    </source>
</evidence>
<dbReference type="EC" id="2.7.1.180" evidence="2"/>
<evidence type="ECO:0000256" key="10">
    <source>
        <dbReference type="ARBA" id="ARBA00048540"/>
    </source>
</evidence>
<evidence type="ECO:0000256" key="7">
    <source>
        <dbReference type="ARBA" id="ARBA00022827"/>
    </source>
</evidence>
<dbReference type="AlphaFoldDB" id="A0A518CY69"/>
<keyword evidence="12" id="KW-0449">Lipoprotein</keyword>
<organism evidence="12 13">
    <name type="scientific">Rohdeia mirabilis</name>
    <dbReference type="NCBI Taxonomy" id="2528008"/>
    <lineage>
        <taxon>Bacteria</taxon>
        <taxon>Pseudomonadati</taxon>
        <taxon>Planctomycetota</taxon>
        <taxon>Planctomycetia</taxon>
        <taxon>Planctomycetia incertae sedis</taxon>
        <taxon>Rohdeia</taxon>
    </lineage>
</organism>
<dbReference type="EMBL" id="CP036290">
    <property type="protein sequence ID" value="QDU84170.1"/>
    <property type="molecule type" value="Genomic_DNA"/>
</dbReference>
<evidence type="ECO:0000256" key="8">
    <source>
        <dbReference type="ARBA" id="ARBA00022842"/>
    </source>
</evidence>
<evidence type="ECO:0000256" key="2">
    <source>
        <dbReference type="ARBA" id="ARBA00011955"/>
    </source>
</evidence>
<dbReference type="InterPro" id="IPR003374">
    <property type="entry name" value="ApbE-like_sf"/>
</dbReference>
<keyword evidence="8" id="KW-0460">Magnesium</keyword>
<evidence type="ECO:0000256" key="6">
    <source>
        <dbReference type="ARBA" id="ARBA00022723"/>
    </source>
</evidence>
<keyword evidence="6" id="KW-0479">Metal-binding</keyword>
<keyword evidence="7" id="KW-0274">FAD</keyword>
<dbReference type="OrthoDB" id="9778595at2"/>
<dbReference type="RefSeq" id="WP_145185213.1">
    <property type="nucleotide sequence ID" value="NZ_CP036290.1"/>
</dbReference>
<dbReference type="SUPFAM" id="SSF143631">
    <property type="entry name" value="ApbE-like"/>
    <property type="match status" value="1"/>
</dbReference>
<dbReference type="PANTHER" id="PTHR30040">
    <property type="entry name" value="THIAMINE BIOSYNTHESIS LIPOPROTEIN APBE"/>
    <property type="match status" value="1"/>
</dbReference>
<feature type="compositionally biased region" description="Polar residues" evidence="11">
    <location>
        <begin position="195"/>
        <end position="206"/>
    </location>
</feature>
<evidence type="ECO:0000256" key="9">
    <source>
        <dbReference type="ARBA" id="ARBA00031306"/>
    </source>
</evidence>
<evidence type="ECO:0000313" key="12">
    <source>
        <dbReference type="EMBL" id="QDU84170.1"/>
    </source>
</evidence>
<accession>A0A518CY69</accession>